<evidence type="ECO:0000259" key="1">
    <source>
        <dbReference type="PROSITE" id="PS51186"/>
    </source>
</evidence>
<dbReference type="OrthoDB" id="9811523at2"/>
<feature type="domain" description="N-acetyltransferase" evidence="1">
    <location>
        <begin position="17"/>
        <end position="173"/>
    </location>
</feature>
<dbReference type="RefSeq" id="WP_104000273.1">
    <property type="nucleotide sequence ID" value="NZ_FNVP01000009.1"/>
</dbReference>
<proteinExistence type="predicted"/>
<dbReference type="InterPro" id="IPR016181">
    <property type="entry name" value="Acyl_CoA_acyltransferase"/>
</dbReference>
<reference evidence="3" key="1">
    <citation type="submission" date="2016-10" db="EMBL/GenBank/DDBJ databases">
        <authorList>
            <person name="Varghese N."/>
            <person name="Submissions S."/>
        </authorList>
    </citation>
    <scope>NUCLEOTIDE SEQUENCE [LARGE SCALE GENOMIC DNA]</scope>
    <source>
        <strain evidence="3">CGMCC 1.9230</strain>
    </source>
</reference>
<dbReference type="InterPro" id="IPR000182">
    <property type="entry name" value="GNAT_dom"/>
</dbReference>
<dbReference type="PROSITE" id="PS51186">
    <property type="entry name" value="GNAT"/>
    <property type="match status" value="1"/>
</dbReference>
<dbReference type="Pfam" id="PF13302">
    <property type="entry name" value="Acetyltransf_3"/>
    <property type="match status" value="1"/>
</dbReference>
<dbReference type="AlphaFoldDB" id="A0A1H5Z351"/>
<evidence type="ECO:0000313" key="2">
    <source>
        <dbReference type="EMBL" id="SEG30087.1"/>
    </source>
</evidence>
<dbReference type="GO" id="GO:0016747">
    <property type="term" value="F:acyltransferase activity, transferring groups other than amino-acyl groups"/>
    <property type="evidence" value="ECO:0007669"/>
    <property type="project" value="InterPro"/>
</dbReference>
<sequence length="182" mass="21077">MLTINFTPFPNLETERLLLRRVKESDVNEVFALRSNPETMKYIPRPLVKTIDNALEHIAMINAKIENNEGINWAITYKGSPKLIGIIGHYRIKPEHHRAEIGYMLHKEYNGKGIITEAVQEVVKYGFNEMKLHSIEAIIDPENFGSEKVLQKCGFIKEAHFKENEFFEGRFLDSVIYSILNK</sequence>
<accession>A0A1H5Z351</accession>
<gene>
    <name evidence="2" type="ORF">SAMN04488130_10945</name>
</gene>
<name>A0A1H5Z351_9FLAO</name>
<dbReference type="PANTHER" id="PTHR43792:SF1">
    <property type="entry name" value="N-ACETYLTRANSFERASE DOMAIN-CONTAINING PROTEIN"/>
    <property type="match status" value="1"/>
</dbReference>
<organism evidence="2 3">
    <name type="scientific">Flavobacterium urumqiense</name>
    <dbReference type="NCBI Taxonomy" id="935224"/>
    <lineage>
        <taxon>Bacteria</taxon>
        <taxon>Pseudomonadati</taxon>
        <taxon>Bacteroidota</taxon>
        <taxon>Flavobacteriia</taxon>
        <taxon>Flavobacteriales</taxon>
        <taxon>Flavobacteriaceae</taxon>
        <taxon>Flavobacterium</taxon>
    </lineage>
</organism>
<dbReference type="SUPFAM" id="SSF55729">
    <property type="entry name" value="Acyl-CoA N-acyltransferases (Nat)"/>
    <property type="match status" value="1"/>
</dbReference>
<dbReference type="PANTHER" id="PTHR43792">
    <property type="entry name" value="GNAT FAMILY, PUTATIVE (AFU_ORTHOLOGUE AFUA_3G00765)-RELATED-RELATED"/>
    <property type="match status" value="1"/>
</dbReference>
<evidence type="ECO:0000313" key="3">
    <source>
        <dbReference type="Proteomes" id="UP000236737"/>
    </source>
</evidence>
<keyword evidence="2" id="KW-0808">Transferase</keyword>
<dbReference type="EMBL" id="FNVP01000009">
    <property type="protein sequence ID" value="SEG30087.1"/>
    <property type="molecule type" value="Genomic_DNA"/>
</dbReference>
<keyword evidence="3" id="KW-1185">Reference proteome</keyword>
<dbReference type="Proteomes" id="UP000236737">
    <property type="component" value="Unassembled WGS sequence"/>
</dbReference>
<dbReference type="InterPro" id="IPR051531">
    <property type="entry name" value="N-acetyltransferase"/>
</dbReference>
<protein>
    <submittedName>
        <fullName evidence="2">Ribosomal-protein-alanine N-acetyltransferase</fullName>
    </submittedName>
</protein>
<dbReference type="Gene3D" id="3.40.630.30">
    <property type="match status" value="1"/>
</dbReference>